<gene>
    <name evidence="2" type="ORF">GCG54_00006543</name>
</gene>
<proteinExistence type="predicted"/>
<accession>A0A8H4CRA3</accession>
<reference evidence="2" key="2">
    <citation type="submission" date="2020-03" db="EMBL/GenBank/DDBJ databases">
        <authorList>
            <person name="Fu F.-F."/>
            <person name="Chen J."/>
        </authorList>
    </citation>
    <scope>NUCLEOTIDE SEQUENCE</scope>
    <source>
        <strain evidence="2">Lc1</strain>
    </source>
</reference>
<feature type="region of interest" description="Disordered" evidence="1">
    <location>
        <begin position="1"/>
        <end position="67"/>
    </location>
</feature>
<evidence type="ECO:0000313" key="2">
    <source>
        <dbReference type="EMBL" id="KAF3808676.1"/>
    </source>
</evidence>
<sequence length="111" mass="11989">MTKRPEDAASPGPFAQEDESCDTASEPSSDAKSQTLDFESEDGAQDAESIHDNPQDGKPDNLNDEKTTEEIITLARKLAALHVPPPLREALRDEIKFRIGSAARIVGIASD</sequence>
<name>A0A8H4CRA3_COLGL</name>
<dbReference type="Proteomes" id="UP000613401">
    <property type="component" value="Unassembled WGS sequence"/>
</dbReference>
<comment type="caution">
    <text evidence="2">The sequence shown here is derived from an EMBL/GenBank/DDBJ whole genome shotgun (WGS) entry which is preliminary data.</text>
</comment>
<reference evidence="2" key="1">
    <citation type="journal article" date="2020" name="Phytopathology">
        <title>Genome sequence and comparative analysis of Colletotrichum gloeosporioides isolated from Liriodendron leaves.</title>
        <authorList>
            <person name="Fu F.F."/>
            <person name="Hao Z."/>
            <person name="Wang P."/>
            <person name="Lu Y."/>
            <person name="Xue L.J."/>
            <person name="Wei G."/>
            <person name="Tian Y."/>
            <person name="Baishi H."/>
            <person name="Xu H."/>
            <person name="Shi J."/>
            <person name="Cheng T."/>
            <person name="Wang G."/>
            <person name="Yi Y."/>
            <person name="Chen J."/>
        </authorList>
    </citation>
    <scope>NUCLEOTIDE SEQUENCE</scope>
    <source>
        <strain evidence="2">Lc1</strain>
    </source>
</reference>
<evidence type="ECO:0000256" key="1">
    <source>
        <dbReference type="SAM" id="MobiDB-lite"/>
    </source>
</evidence>
<organism evidence="2 3">
    <name type="scientific">Colletotrichum gloeosporioides</name>
    <name type="common">Anthracnose fungus</name>
    <name type="synonym">Glomerella cingulata</name>
    <dbReference type="NCBI Taxonomy" id="474922"/>
    <lineage>
        <taxon>Eukaryota</taxon>
        <taxon>Fungi</taxon>
        <taxon>Dikarya</taxon>
        <taxon>Ascomycota</taxon>
        <taxon>Pezizomycotina</taxon>
        <taxon>Sordariomycetes</taxon>
        <taxon>Hypocreomycetidae</taxon>
        <taxon>Glomerellales</taxon>
        <taxon>Glomerellaceae</taxon>
        <taxon>Colletotrichum</taxon>
        <taxon>Colletotrichum gloeosporioides species complex</taxon>
    </lineage>
</organism>
<evidence type="ECO:0000313" key="3">
    <source>
        <dbReference type="Proteomes" id="UP000613401"/>
    </source>
</evidence>
<dbReference type="RefSeq" id="XP_045267835.1">
    <property type="nucleotide sequence ID" value="XM_045406543.1"/>
</dbReference>
<feature type="compositionally biased region" description="Basic and acidic residues" evidence="1">
    <location>
        <begin position="48"/>
        <end position="67"/>
    </location>
</feature>
<keyword evidence="3" id="KW-1185">Reference proteome</keyword>
<dbReference type="EMBL" id="WVTB01000018">
    <property type="protein sequence ID" value="KAF3808676.1"/>
    <property type="molecule type" value="Genomic_DNA"/>
</dbReference>
<dbReference type="AlphaFoldDB" id="A0A8H4CRA3"/>
<feature type="compositionally biased region" description="Polar residues" evidence="1">
    <location>
        <begin position="22"/>
        <end position="37"/>
    </location>
</feature>
<protein>
    <submittedName>
        <fullName evidence="2">Uncharacterized protein</fullName>
    </submittedName>
</protein>
<dbReference type="GeneID" id="69013691"/>